<organism evidence="6 7">
    <name type="scientific">Dendrobium nobile</name>
    <name type="common">Orchid</name>
    <dbReference type="NCBI Taxonomy" id="94219"/>
    <lineage>
        <taxon>Eukaryota</taxon>
        <taxon>Viridiplantae</taxon>
        <taxon>Streptophyta</taxon>
        <taxon>Embryophyta</taxon>
        <taxon>Tracheophyta</taxon>
        <taxon>Spermatophyta</taxon>
        <taxon>Magnoliopsida</taxon>
        <taxon>Liliopsida</taxon>
        <taxon>Asparagales</taxon>
        <taxon>Orchidaceae</taxon>
        <taxon>Epidendroideae</taxon>
        <taxon>Malaxideae</taxon>
        <taxon>Dendrobiinae</taxon>
        <taxon>Dendrobium</taxon>
    </lineage>
</organism>
<dbReference type="InterPro" id="IPR046364">
    <property type="entry name" value="Exo70_C"/>
</dbReference>
<protein>
    <recommendedName>
        <fullName evidence="3">Exocyst subunit Exo70 family protein</fullName>
    </recommendedName>
</protein>
<name>A0A8T3B025_DENNO</name>
<dbReference type="SMR" id="A0A8T3B025"/>
<evidence type="ECO:0000256" key="1">
    <source>
        <dbReference type="ARBA" id="ARBA00006756"/>
    </source>
</evidence>
<keyword evidence="7" id="KW-1185">Reference proteome</keyword>
<proteinExistence type="inferred from homology"/>
<keyword evidence="3" id="KW-0653">Protein transport</keyword>
<sequence>MAKGILSRLFSCASPHYIAGGGGGGGGGNSNSNRDASTSPQHSLSSSLMDENIAFGESIITKWDSDSSDYAMLTSLFSDGHGDAARFLRAVADLRRAMLFYFSPDCPDPSSIRVQSLIRAQSLMQSAMRSLEKEFHRILTANRHRLDSVSLSSSSSSSDDDEIGLFSSNAIADLRSIAESMMANGYGMECVRIYKVLRKSILEEDLFLLGFDIRLPYSNFHKIDWPVLDLRIKSWLAAARISFPAHFAAERLLCSQVFDSSDSDDLDLTEFCFADVANAAALQFLSFPESIAKTKPSPEKLFRILELHQALSDLFPQIESTFSYESTASVKVKALETLQALAEAARNSLAEFEVAVQKESSRILIPGGGVHPLTRNAMNFLASLADHVPALIHVYAGVPFRPPEPLPEISAPCPSTIVPAAVSDRIAWLLLVVLCKLDHKAEFYKEVALSYLFLANNVQYVVNEVKRSGLKIILGARWAEMHEDTARRYSERYVRLGPLGWGKAAAAFEEAAAAQEGRLVEDERMREDVKTEVEEMIVPAYQGLYESLTAARGGGMVEPAAASVRFSPNGSRDRIEQVFVEPLGSESSGSVNWSFSTSS</sequence>
<reference evidence="6" key="1">
    <citation type="journal article" date="2022" name="Front. Genet.">
        <title>Chromosome-Scale Assembly of the Dendrobium nobile Genome Provides Insights Into the Molecular Mechanism of the Biosynthesis of the Medicinal Active Ingredient of Dendrobium.</title>
        <authorList>
            <person name="Xu Q."/>
            <person name="Niu S.-C."/>
            <person name="Li K.-L."/>
            <person name="Zheng P.-J."/>
            <person name="Zhang X.-J."/>
            <person name="Jia Y."/>
            <person name="Liu Y."/>
            <person name="Niu Y.-X."/>
            <person name="Yu L.-H."/>
            <person name="Chen D.-F."/>
            <person name="Zhang G.-Q."/>
        </authorList>
    </citation>
    <scope>NUCLEOTIDE SEQUENCE</scope>
    <source>
        <tissue evidence="6">Leaf</tissue>
    </source>
</reference>
<dbReference type="Gene3D" id="1.20.1280.170">
    <property type="entry name" value="Exocyst complex component Exo70"/>
    <property type="match status" value="1"/>
</dbReference>
<feature type="domain" description="Exocyst complex subunit Exo70 C-terminal" evidence="5">
    <location>
        <begin position="506"/>
        <end position="549"/>
    </location>
</feature>
<comment type="caution">
    <text evidence="6">The sequence shown here is derived from an EMBL/GenBank/DDBJ whole genome shotgun (WGS) entry which is preliminary data.</text>
</comment>
<keyword evidence="3" id="KW-0268">Exocytosis</keyword>
<feature type="region of interest" description="Disordered" evidence="4">
    <location>
        <begin position="23"/>
        <end position="45"/>
    </location>
</feature>
<accession>A0A8T3B025</accession>
<evidence type="ECO:0000313" key="6">
    <source>
        <dbReference type="EMBL" id="KAI0501979.1"/>
    </source>
</evidence>
<dbReference type="PANTHER" id="PTHR12542">
    <property type="entry name" value="EXOCYST COMPLEX PROTEIN EXO70"/>
    <property type="match status" value="1"/>
</dbReference>
<evidence type="ECO:0000256" key="2">
    <source>
        <dbReference type="ARBA" id="ARBA00022448"/>
    </source>
</evidence>
<keyword evidence="2 3" id="KW-0813">Transport</keyword>
<evidence type="ECO:0000313" key="7">
    <source>
        <dbReference type="Proteomes" id="UP000829196"/>
    </source>
</evidence>
<dbReference type="GO" id="GO:0005546">
    <property type="term" value="F:phosphatidylinositol-4,5-bisphosphate binding"/>
    <property type="evidence" value="ECO:0007669"/>
    <property type="project" value="InterPro"/>
</dbReference>
<dbReference type="GO" id="GO:0015031">
    <property type="term" value="P:protein transport"/>
    <property type="evidence" value="ECO:0007669"/>
    <property type="project" value="UniProtKB-KW"/>
</dbReference>
<dbReference type="Pfam" id="PF20669">
    <property type="entry name" value="Exo70_N"/>
    <property type="match status" value="1"/>
</dbReference>
<evidence type="ECO:0000256" key="4">
    <source>
        <dbReference type="SAM" id="MobiDB-lite"/>
    </source>
</evidence>
<dbReference type="PANTHER" id="PTHR12542:SF17">
    <property type="entry name" value="EXOCYST SUBUNIT EXO70 FAMILY PROTEIN"/>
    <property type="match status" value="1"/>
</dbReference>
<dbReference type="InterPro" id="IPR004140">
    <property type="entry name" value="Exo70"/>
</dbReference>
<evidence type="ECO:0000259" key="5">
    <source>
        <dbReference type="Pfam" id="PF03081"/>
    </source>
</evidence>
<dbReference type="Pfam" id="PF03081">
    <property type="entry name" value="Exo70_C"/>
    <property type="match status" value="2"/>
</dbReference>
<dbReference type="AlphaFoldDB" id="A0A8T3B025"/>
<dbReference type="Proteomes" id="UP000829196">
    <property type="component" value="Unassembled WGS sequence"/>
</dbReference>
<dbReference type="EMBL" id="JAGYWB010000012">
    <property type="protein sequence ID" value="KAI0501979.1"/>
    <property type="molecule type" value="Genomic_DNA"/>
</dbReference>
<comment type="function">
    <text evidence="3">Component of the exocyst complex.</text>
</comment>
<dbReference type="GO" id="GO:0000145">
    <property type="term" value="C:exocyst"/>
    <property type="evidence" value="ECO:0007669"/>
    <property type="project" value="InterPro"/>
</dbReference>
<evidence type="ECO:0000256" key="3">
    <source>
        <dbReference type="RuleBase" id="RU365026"/>
    </source>
</evidence>
<dbReference type="SUPFAM" id="SSF74788">
    <property type="entry name" value="Cullin repeat-like"/>
    <property type="match status" value="1"/>
</dbReference>
<feature type="domain" description="Exocyst complex subunit Exo70 C-terminal" evidence="5">
    <location>
        <begin position="233"/>
        <end position="495"/>
    </location>
</feature>
<dbReference type="InterPro" id="IPR016159">
    <property type="entry name" value="Cullin_repeat-like_dom_sf"/>
</dbReference>
<dbReference type="OrthoDB" id="1922221at2759"/>
<gene>
    <name evidence="6" type="ORF">KFK09_016924</name>
</gene>
<comment type="similarity">
    <text evidence="1 3">Belongs to the EXO70 family.</text>
</comment>
<dbReference type="GO" id="GO:0006887">
    <property type="term" value="P:exocytosis"/>
    <property type="evidence" value="ECO:0007669"/>
    <property type="project" value="UniProtKB-KW"/>
</dbReference>